<dbReference type="GO" id="GO:0043527">
    <property type="term" value="C:tRNA methyltransferase complex"/>
    <property type="evidence" value="ECO:0007669"/>
    <property type="project" value="EnsemblFungi"/>
</dbReference>
<dbReference type="Pfam" id="PF08241">
    <property type="entry name" value="Methyltransf_11"/>
    <property type="match status" value="1"/>
</dbReference>
<name>A0A8H6BXA7_CANAX</name>
<dbReference type="GO" id="GO:0006448">
    <property type="term" value="P:regulation of translational elongation"/>
    <property type="evidence" value="ECO:0007669"/>
    <property type="project" value="EnsemblFungi"/>
</dbReference>
<dbReference type="CDD" id="cd02440">
    <property type="entry name" value="AdoMet_MTases"/>
    <property type="match status" value="1"/>
</dbReference>
<keyword evidence="1 5" id="KW-0489">Methyltransferase</keyword>
<evidence type="ECO:0000256" key="3">
    <source>
        <dbReference type="SAM" id="MobiDB-lite"/>
    </source>
</evidence>
<dbReference type="Proteomes" id="UP000536275">
    <property type="component" value="Unassembled WGS sequence"/>
</dbReference>
<dbReference type="GO" id="GO:0002098">
    <property type="term" value="P:tRNA wobble uridine modification"/>
    <property type="evidence" value="ECO:0007669"/>
    <property type="project" value="EnsemblFungi"/>
</dbReference>
<dbReference type="InterPro" id="IPR029063">
    <property type="entry name" value="SAM-dependent_MTases_sf"/>
</dbReference>
<dbReference type="GO" id="GO:0005737">
    <property type="term" value="C:cytoplasm"/>
    <property type="evidence" value="ECO:0007669"/>
    <property type="project" value="EnsemblFungi"/>
</dbReference>
<feature type="compositionally biased region" description="Polar residues" evidence="3">
    <location>
        <begin position="200"/>
        <end position="211"/>
    </location>
</feature>
<dbReference type="PANTHER" id="PTHR13069">
    <property type="entry name" value="ALKYLATED DNA REPAIR PROTEIN ALKB HOMOLOG 8"/>
    <property type="match status" value="1"/>
</dbReference>
<feature type="region of interest" description="Disordered" evidence="3">
    <location>
        <begin position="184"/>
        <end position="219"/>
    </location>
</feature>
<accession>A0A8H6BXA7</accession>
<organism evidence="5 6">
    <name type="scientific">Candida albicans</name>
    <name type="common">Yeast</name>
    <dbReference type="NCBI Taxonomy" id="5476"/>
    <lineage>
        <taxon>Eukaryota</taxon>
        <taxon>Fungi</taxon>
        <taxon>Dikarya</taxon>
        <taxon>Ascomycota</taxon>
        <taxon>Saccharomycotina</taxon>
        <taxon>Pichiomycetes</taxon>
        <taxon>Debaryomycetaceae</taxon>
        <taxon>Candida/Lodderomyces clade</taxon>
        <taxon>Candida</taxon>
    </lineage>
</organism>
<dbReference type="GO" id="GO:0005634">
    <property type="term" value="C:nucleus"/>
    <property type="evidence" value="ECO:0007669"/>
    <property type="project" value="EnsemblFungi"/>
</dbReference>
<feature type="compositionally biased region" description="Basic residues" evidence="3">
    <location>
        <begin position="185"/>
        <end position="197"/>
    </location>
</feature>
<dbReference type="GO" id="GO:0106335">
    <property type="term" value="F:tRNA (5-carboxymethyluridine(34)-5-O)-methyltransferase activity"/>
    <property type="evidence" value="ECO:0007669"/>
    <property type="project" value="TreeGrafter"/>
</dbReference>
<evidence type="ECO:0000313" key="5">
    <source>
        <dbReference type="EMBL" id="KAF6066556.1"/>
    </source>
</evidence>
<evidence type="ECO:0000313" key="6">
    <source>
        <dbReference type="Proteomes" id="UP000536275"/>
    </source>
</evidence>
<sequence length="265" mass="30150">MATPVPSVSVESGLDPQNQEVTYVYDVYNEIASHFSQTRYKPWPIVEKFLMSRSKHSVGLDVGCGNGKYLNVNKDVFIIGTDRSEGLIKCAQQISENKYNLGVADGLALPHPDGTFDFAISIAVIHHFATEERRIEAVQHILSKLREGGEALIYCWALEQETSRRGYKEGDDQDVLIPWVLKKQQPSKKKGANKRKQKSESVSEQPESTEQPADAEETEPDVTKYRYYHLYKKGELVDNCLQTKCCTIVEEGYEKDNWWVIIKKT</sequence>
<dbReference type="SMR" id="A0A8H6BXA7"/>
<dbReference type="InterPro" id="IPR051422">
    <property type="entry name" value="AlkB_tRNA_MeTrf/Diox"/>
</dbReference>
<protein>
    <submittedName>
        <fullName evidence="5">Methyltransferase domain family protein</fullName>
    </submittedName>
</protein>
<dbReference type="GO" id="GO:0008757">
    <property type="term" value="F:S-adenosylmethionine-dependent methyltransferase activity"/>
    <property type="evidence" value="ECO:0007669"/>
    <property type="project" value="InterPro"/>
</dbReference>
<reference evidence="5 6" key="1">
    <citation type="submission" date="2020-03" db="EMBL/GenBank/DDBJ databases">
        <title>FDA dAtabase for Regulatory Grade micrObial Sequences (FDA-ARGOS): Supporting development and validation of Infectious Disease Dx tests.</title>
        <authorList>
            <person name="Campos J."/>
            <person name="Goldberg B."/>
            <person name="Tallon L."/>
            <person name="Sadzewicz L."/>
            <person name="Vavikolanu K."/>
            <person name="Mehta A."/>
            <person name="Aluvathingal J."/>
            <person name="Nadendla S."/>
            <person name="Nandy P."/>
            <person name="Geyer C."/>
            <person name="Yan Y."/>
            <person name="Sichtig H."/>
        </authorList>
    </citation>
    <scope>NUCLEOTIDE SEQUENCE [LARGE SCALE GENOMIC DNA]</scope>
    <source>
        <strain evidence="5 6">FDAARGOS_656</strain>
    </source>
</reference>
<dbReference type="InterPro" id="IPR013216">
    <property type="entry name" value="Methyltransf_11"/>
</dbReference>
<evidence type="ECO:0000256" key="2">
    <source>
        <dbReference type="ARBA" id="ARBA00022679"/>
    </source>
</evidence>
<evidence type="ECO:0000259" key="4">
    <source>
        <dbReference type="Pfam" id="PF08241"/>
    </source>
</evidence>
<feature type="domain" description="Methyltransferase type 11" evidence="4">
    <location>
        <begin position="60"/>
        <end position="152"/>
    </location>
</feature>
<comment type="caution">
    <text evidence="5">The sequence shown here is derived from an EMBL/GenBank/DDBJ whole genome shotgun (WGS) entry which is preliminary data.</text>
</comment>
<dbReference type="GO" id="GO:0000049">
    <property type="term" value="F:tRNA binding"/>
    <property type="evidence" value="ECO:0007669"/>
    <property type="project" value="TreeGrafter"/>
</dbReference>
<keyword evidence="2 5" id="KW-0808">Transferase</keyword>
<dbReference type="Gene3D" id="3.40.50.150">
    <property type="entry name" value="Vaccinia Virus protein VP39"/>
    <property type="match status" value="1"/>
</dbReference>
<dbReference type="PANTHER" id="PTHR13069:SF21">
    <property type="entry name" value="ALKYLATED DNA REPAIR PROTEIN ALKB HOMOLOG 8"/>
    <property type="match status" value="1"/>
</dbReference>
<dbReference type="GO" id="GO:0030488">
    <property type="term" value="P:tRNA methylation"/>
    <property type="evidence" value="ECO:0007669"/>
    <property type="project" value="EnsemblFungi"/>
</dbReference>
<gene>
    <name evidence="5" type="ORF">FOB64_004038</name>
</gene>
<dbReference type="FunFam" id="3.40.50.150:FF:000219">
    <property type="entry name" value="tRNA (Carboxymethyluridine(34)-5-O)-methyltransferase"/>
    <property type="match status" value="1"/>
</dbReference>
<dbReference type="SUPFAM" id="SSF53335">
    <property type="entry name" value="S-adenosyl-L-methionine-dependent methyltransferases"/>
    <property type="match status" value="1"/>
</dbReference>
<proteinExistence type="predicted"/>
<evidence type="ECO:0000256" key="1">
    <source>
        <dbReference type="ARBA" id="ARBA00022603"/>
    </source>
</evidence>
<dbReference type="AlphaFoldDB" id="A0A8H6BXA7"/>
<dbReference type="EMBL" id="JABWAD010000055">
    <property type="protein sequence ID" value="KAF6066556.1"/>
    <property type="molecule type" value="Genomic_DNA"/>
</dbReference>